<gene>
    <name evidence="5" type="ORF">J2W49_004587</name>
</gene>
<dbReference type="PROSITE" id="PS01124">
    <property type="entry name" value="HTH_ARAC_FAMILY_2"/>
    <property type="match status" value="1"/>
</dbReference>
<evidence type="ECO:0000256" key="2">
    <source>
        <dbReference type="ARBA" id="ARBA00023125"/>
    </source>
</evidence>
<name>A0ABU1WTW6_9BURK</name>
<dbReference type="RefSeq" id="WP_310321514.1">
    <property type="nucleotide sequence ID" value="NZ_JAVDWU010000012.1"/>
</dbReference>
<keyword evidence="1" id="KW-0805">Transcription regulation</keyword>
<evidence type="ECO:0000313" key="6">
    <source>
        <dbReference type="Proteomes" id="UP001265700"/>
    </source>
</evidence>
<dbReference type="EMBL" id="JAVDWU010000012">
    <property type="protein sequence ID" value="MDR7152609.1"/>
    <property type="molecule type" value="Genomic_DNA"/>
</dbReference>
<reference evidence="5 6" key="1">
    <citation type="submission" date="2023-07" db="EMBL/GenBank/DDBJ databases">
        <title>Sorghum-associated microbial communities from plants grown in Nebraska, USA.</title>
        <authorList>
            <person name="Schachtman D."/>
        </authorList>
    </citation>
    <scope>NUCLEOTIDE SEQUENCE [LARGE SCALE GENOMIC DNA]</scope>
    <source>
        <strain evidence="5 6">4249</strain>
    </source>
</reference>
<dbReference type="Gene3D" id="1.10.10.60">
    <property type="entry name" value="Homeodomain-like"/>
    <property type="match status" value="1"/>
</dbReference>
<proteinExistence type="predicted"/>
<evidence type="ECO:0000313" key="5">
    <source>
        <dbReference type="EMBL" id="MDR7152609.1"/>
    </source>
</evidence>
<dbReference type="InterPro" id="IPR046532">
    <property type="entry name" value="DUF6597"/>
</dbReference>
<organism evidence="5 6">
    <name type="scientific">Hydrogenophaga palleronii</name>
    <dbReference type="NCBI Taxonomy" id="65655"/>
    <lineage>
        <taxon>Bacteria</taxon>
        <taxon>Pseudomonadati</taxon>
        <taxon>Pseudomonadota</taxon>
        <taxon>Betaproteobacteria</taxon>
        <taxon>Burkholderiales</taxon>
        <taxon>Comamonadaceae</taxon>
        <taxon>Hydrogenophaga</taxon>
    </lineage>
</organism>
<sequence length="288" mass="30843">MTERLFLRLQEDLTQGPESAAPAGTLRSLPVPAALRQQVAHGLMYRESFADGVEVLERVLPDGAVRLVLNLATPPSATGEATGALIIGASSSAAMVRLQGQMHGLSITLLPGATMDLFGLPAGEFTGTAVSLRELLQDDAAALCERLATASGAEARVEVLWSLLLQRLQRRPTTASAQVAEAIRVITATSGRPRMRDVADAIGVGERRLQQLFHTHVGLSPRAMGRLSRLHHLLRALRRRPADGWAALAVDTGFYDQSHLVNEFRSLCGVTPTEFINRTVSGSSKTAS</sequence>
<dbReference type="Pfam" id="PF20240">
    <property type="entry name" value="DUF6597"/>
    <property type="match status" value="1"/>
</dbReference>
<dbReference type="InterPro" id="IPR050204">
    <property type="entry name" value="AraC_XylS_family_regulators"/>
</dbReference>
<comment type="caution">
    <text evidence="5">The sequence shown here is derived from an EMBL/GenBank/DDBJ whole genome shotgun (WGS) entry which is preliminary data.</text>
</comment>
<evidence type="ECO:0000259" key="4">
    <source>
        <dbReference type="PROSITE" id="PS01124"/>
    </source>
</evidence>
<dbReference type="Proteomes" id="UP001265700">
    <property type="component" value="Unassembled WGS sequence"/>
</dbReference>
<keyword evidence="6" id="KW-1185">Reference proteome</keyword>
<protein>
    <submittedName>
        <fullName evidence="5">AraC-like DNA-binding protein</fullName>
    </submittedName>
</protein>
<accession>A0ABU1WTW6</accession>
<dbReference type="SMART" id="SM00342">
    <property type="entry name" value="HTH_ARAC"/>
    <property type="match status" value="1"/>
</dbReference>
<dbReference type="Pfam" id="PF12833">
    <property type="entry name" value="HTH_18"/>
    <property type="match status" value="1"/>
</dbReference>
<evidence type="ECO:0000256" key="3">
    <source>
        <dbReference type="ARBA" id="ARBA00023163"/>
    </source>
</evidence>
<keyword evidence="3" id="KW-0804">Transcription</keyword>
<evidence type="ECO:0000256" key="1">
    <source>
        <dbReference type="ARBA" id="ARBA00023015"/>
    </source>
</evidence>
<dbReference type="InterPro" id="IPR018060">
    <property type="entry name" value="HTH_AraC"/>
</dbReference>
<dbReference type="PANTHER" id="PTHR46796">
    <property type="entry name" value="HTH-TYPE TRANSCRIPTIONAL ACTIVATOR RHAS-RELATED"/>
    <property type="match status" value="1"/>
</dbReference>
<keyword evidence="2" id="KW-0238">DNA-binding</keyword>
<feature type="domain" description="HTH araC/xylS-type" evidence="4">
    <location>
        <begin position="177"/>
        <end position="278"/>
    </location>
</feature>